<dbReference type="PROSITE" id="PS51257">
    <property type="entry name" value="PROKAR_LIPOPROTEIN"/>
    <property type="match status" value="1"/>
</dbReference>
<evidence type="ECO:0000313" key="2">
    <source>
        <dbReference type="EMBL" id="WMY72939.1"/>
    </source>
</evidence>
<name>A0ABY9S6F4_9ENTR</name>
<gene>
    <name evidence="2" type="ORF">RHD99_15875</name>
</gene>
<keyword evidence="1" id="KW-0732">Signal</keyword>
<organism evidence="2 3">
    <name type="scientific">Buttiauxella selenatireducens</name>
    <dbReference type="NCBI Taxonomy" id="3073902"/>
    <lineage>
        <taxon>Bacteria</taxon>
        <taxon>Pseudomonadati</taxon>
        <taxon>Pseudomonadota</taxon>
        <taxon>Gammaproteobacteria</taxon>
        <taxon>Enterobacterales</taxon>
        <taxon>Enterobacteriaceae</taxon>
        <taxon>Buttiauxella</taxon>
    </lineage>
</organism>
<dbReference type="Proteomes" id="UP001246690">
    <property type="component" value="Chromosome"/>
</dbReference>
<reference evidence="2 3" key="1">
    <citation type="submission" date="2023-09" db="EMBL/GenBank/DDBJ databases">
        <title>Buttiauxella selenatireducens sp. nov., isolated from the rhizosphere of Cardamine hupingshanesis.</title>
        <authorList>
            <person name="Zhang S."/>
            <person name="Xu Z."/>
            <person name="Wang H."/>
            <person name="Guo Y."/>
        </authorList>
    </citation>
    <scope>NUCLEOTIDE SEQUENCE [LARGE SCALE GENOMIC DNA]</scope>
    <source>
        <strain evidence="2 3">R73</strain>
    </source>
</reference>
<evidence type="ECO:0000313" key="3">
    <source>
        <dbReference type="Proteomes" id="UP001246690"/>
    </source>
</evidence>
<proteinExistence type="predicted"/>
<protein>
    <recommendedName>
        <fullName evidence="4">DUF1795 domain-containing protein</fullName>
    </recommendedName>
</protein>
<feature type="signal peptide" evidence="1">
    <location>
        <begin position="1"/>
        <end position="21"/>
    </location>
</feature>
<sequence>MSFIKSVGISLLVMFSLSACSEAEPQGTKVLDGEAYITFPAGYTKMSDEMRKTKFPVQTPPEAYSTADTTAAFVFNKTATPMPEKDLPKFTEVMKKQYAALSPTFTDMDIDGHKVVVLKMTTPAADGNVKNVMMFTSLNGKLTIASFNTTEKNEAKYLADGEKALMALKWKK</sequence>
<evidence type="ECO:0000256" key="1">
    <source>
        <dbReference type="SAM" id="SignalP"/>
    </source>
</evidence>
<dbReference type="RefSeq" id="WP_309875114.1">
    <property type="nucleotide sequence ID" value="NZ_CP133838.1"/>
</dbReference>
<accession>A0ABY9S6F4</accession>
<evidence type="ECO:0008006" key="4">
    <source>
        <dbReference type="Google" id="ProtNLM"/>
    </source>
</evidence>
<feature type="chain" id="PRO_5047549622" description="DUF1795 domain-containing protein" evidence="1">
    <location>
        <begin position="22"/>
        <end position="172"/>
    </location>
</feature>
<dbReference type="EMBL" id="CP133838">
    <property type="protein sequence ID" value="WMY72939.1"/>
    <property type="molecule type" value="Genomic_DNA"/>
</dbReference>
<keyword evidence="3" id="KW-1185">Reference proteome</keyword>